<dbReference type="RefSeq" id="XP_030983238.1">
    <property type="nucleotide sequence ID" value="XM_031125228.1"/>
</dbReference>
<keyword evidence="4" id="KW-0479">Metal-binding</keyword>
<dbReference type="Pfam" id="PF00067">
    <property type="entry name" value="p450"/>
    <property type="match status" value="1"/>
</dbReference>
<keyword evidence="7" id="KW-0503">Monooxygenase</keyword>
<dbReference type="PANTHER" id="PTHR24305">
    <property type="entry name" value="CYTOCHROME P450"/>
    <property type="match status" value="1"/>
</dbReference>
<reference evidence="8 9" key="1">
    <citation type="journal article" date="2019" name="Mol. Biol. Evol.">
        <title>Blast fungal genomes show frequent chromosomal changes, gene gains and losses, and effector gene turnover.</title>
        <authorList>
            <person name="Gomez Luciano L.B."/>
            <person name="Jason Tsai I."/>
            <person name="Chuma I."/>
            <person name="Tosa Y."/>
            <person name="Chen Y.H."/>
            <person name="Li J.Y."/>
            <person name="Li M.Y."/>
            <person name="Jade Lu M.Y."/>
            <person name="Nakayashiki H."/>
            <person name="Li W.H."/>
        </authorList>
    </citation>
    <scope>NUCLEOTIDE SEQUENCE [LARGE SCALE GENOMIC DNA]</scope>
    <source>
        <strain evidence="8 9">NI907</strain>
    </source>
</reference>
<accession>A0A6P8B7X6</accession>
<reference evidence="9" key="2">
    <citation type="submission" date="2019-10" db="EMBL/GenBank/DDBJ databases">
        <authorList>
            <consortium name="NCBI Genome Project"/>
        </authorList>
    </citation>
    <scope>NUCLEOTIDE SEQUENCE</scope>
    <source>
        <strain evidence="9">NI907</strain>
    </source>
</reference>
<dbReference type="AlphaFoldDB" id="A0A6P8B7X6"/>
<dbReference type="GO" id="GO:0005506">
    <property type="term" value="F:iron ion binding"/>
    <property type="evidence" value="ECO:0007669"/>
    <property type="project" value="InterPro"/>
</dbReference>
<dbReference type="InterPro" id="IPR050121">
    <property type="entry name" value="Cytochrome_P450_monoxygenase"/>
</dbReference>
<keyword evidence="3" id="KW-0349">Heme</keyword>
<comment type="cofactor">
    <cofactor evidence="1">
        <name>heme</name>
        <dbReference type="ChEBI" id="CHEBI:30413"/>
    </cofactor>
</comment>
<protein>
    <submittedName>
        <fullName evidence="9">Uncharacterized protein</fullName>
    </submittedName>
</protein>
<dbReference type="KEGG" id="pgri:PgNI_05193"/>
<keyword evidence="8" id="KW-1185">Reference proteome</keyword>
<comment type="similarity">
    <text evidence="2">Belongs to the cytochrome P450 family.</text>
</comment>
<proteinExistence type="inferred from homology"/>
<sequence length="181" mass="20622">MLLCGVTFLLFSHPPALKRLTDEIRSSFSSQSQITLLSASKLLYVLACLNEALRVYPPRKGKLSLVTRNGNPGSHPPHDKPHNMDFIKIQNSLAYAETRLALTKLVFNFDMAAGASTQGWMDQKVYIMWATEPLHVYLRPIVRPYWGHAPRFYMTKLVTAGPGSYESRERTEWPNLVMIDR</sequence>
<dbReference type="GO" id="GO:0020037">
    <property type="term" value="F:heme binding"/>
    <property type="evidence" value="ECO:0007669"/>
    <property type="project" value="InterPro"/>
</dbReference>
<reference evidence="9" key="3">
    <citation type="submission" date="2025-08" db="UniProtKB">
        <authorList>
            <consortium name="RefSeq"/>
        </authorList>
    </citation>
    <scope>IDENTIFICATION</scope>
    <source>
        <strain evidence="9">NI907</strain>
    </source>
</reference>
<evidence type="ECO:0000256" key="2">
    <source>
        <dbReference type="ARBA" id="ARBA00010617"/>
    </source>
</evidence>
<evidence type="ECO:0000256" key="6">
    <source>
        <dbReference type="ARBA" id="ARBA00023004"/>
    </source>
</evidence>
<dbReference type="SUPFAM" id="SSF48264">
    <property type="entry name" value="Cytochrome P450"/>
    <property type="match status" value="1"/>
</dbReference>
<evidence type="ECO:0000313" key="8">
    <source>
        <dbReference type="Proteomes" id="UP000515153"/>
    </source>
</evidence>
<evidence type="ECO:0000256" key="5">
    <source>
        <dbReference type="ARBA" id="ARBA00023002"/>
    </source>
</evidence>
<gene>
    <name evidence="9" type="ORF">PgNI_05193</name>
</gene>
<dbReference type="Gene3D" id="1.10.630.10">
    <property type="entry name" value="Cytochrome P450"/>
    <property type="match status" value="1"/>
</dbReference>
<dbReference type="Proteomes" id="UP000515153">
    <property type="component" value="Chromosome I"/>
</dbReference>
<evidence type="ECO:0000256" key="1">
    <source>
        <dbReference type="ARBA" id="ARBA00001971"/>
    </source>
</evidence>
<evidence type="ECO:0000313" key="9">
    <source>
        <dbReference type="RefSeq" id="XP_030983238.1"/>
    </source>
</evidence>
<dbReference type="GO" id="GO:0016705">
    <property type="term" value="F:oxidoreductase activity, acting on paired donors, with incorporation or reduction of molecular oxygen"/>
    <property type="evidence" value="ECO:0007669"/>
    <property type="project" value="InterPro"/>
</dbReference>
<dbReference type="GeneID" id="41960137"/>
<dbReference type="GO" id="GO:0004497">
    <property type="term" value="F:monooxygenase activity"/>
    <property type="evidence" value="ECO:0007669"/>
    <property type="project" value="UniProtKB-KW"/>
</dbReference>
<keyword evidence="6" id="KW-0408">Iron</keyword>
<dbReference type="PANTHER" id="PTHR24305:SF230">
    <property type="entry name" value="P450, PUTATIVE (EUROFUNG)-RELATED"/>
    <property type="match status" value="1"/>
</dbReference>
<name>A0A6P8B7X6_PYRGI</name>
<dbReference type="InterPro" id="IPR001128">
    <property type="entry name" value="Cyt_P450"/>
</dbReference>
<evidence type="ECO:0000256" key="7">
    <source>
        <dbReference type="ARBA" id="ARBA00023033"/>
    </source>
</evidence>
<organism evidence="8 9">
    <name type="scientific">Pyricularia grisea</name>
    <name type="common">Crabgrass-specific blast fungus</name>
    <name type="synonym">Magnaporthe grisea</name>
    <dbReference type="NCBI Taxonomy" id="148305"/>
    <lineage>
        <taxon>Eukaryota</taxon>
        <taxon>Fungi</taxon>
        <taxon>Dikarya</taxon>
        <taxon>Ascomycota</taxon>
        <taxon>Pezizomycotina</taxon>
        <taxon>Sordariomycetes</taxon>
        <taxon>Sordariomycetidae</taxon>
        <taxon>Magnaporthales</taxon>
        <taxon>Pyriculariaceae</taxon>
        <taxon>Pyricularia</taxon>
    </lineage>
</organism>
<evidence type="ECO:0000256" key="3">
    <source>
        <dbReference type="ARBA" id="ARBA00022617"/>
    </source>
</evidence>
<evidence type="ECO:0000256" key="4">
    <source>
        <dbReference type="ARBA" id="ARBA00022723"/>
    </source>
</evidence>
<keyword evidence="5" id="KW-0560">Oxidoreductase</keyword>
<dbReference type="InterPro" id="IPR036396">
    <property type="entry name" value="Cyt_P450_sf"/>
</dbReference>